<evidence type="ECO:0000256" key="3">
    <source>
        <dbReference type="ARBA" id="ARBA00022692"/>
    </source>
</evidence>
<evidence type="ECO:0000256" key="1">
    <source>
        <dbReference type="ARBA" id="ARBA00004141"/>
    </source>
</evidence>
<protein>
    <recommendedName>
        <fullName evidence="9">Anion transporter</fullName>
    </recommendedName>
</protein>
<keyword evidence="2" id="KW-0813">Transport</keyword>
<keyword evidence="3 6" id="KW-0812">Transmembrane</keyword>
<dbReference type="InterPro" id="IPR031312">
    <property type="entry name" value="Na/sul_symport_CS"/>
</dbReference>
<comment type="caution">
    <text evidence="7">The sequence shown here is derived from an EMBL/GenBank/DDBJ whole genome shotgun (WGS) entry which is preliminary data.</text>
</comment>
<evidence type="ECO:0000256" key="2">
    <source>
        <dbReference type="ARBA" id="ARBA00022448"/>
    </source>
</evidence>
<evidence type="ECO:0000256" key="5">
    <source>
        <dbReference type="ARBA" id="ARBA00023136"/>
    </source>
</evidence>
<evidence type="ECO:0000256" key="6">
    <source>
        <dbReference type="SAM" id="Phobius"/>
    </source>
</evidence>
<dbReference type="Pfam" id="PF00939">
    <property type="entry name" value="Na_sulph_symp"/>
    <property type="match status" value="1"/>
</dbReference>
<evidence type="ECO:0008006" key="9">
    <source>
        <dbReference type="Google" id="ProtNLM"/>
    </source>
</evidence>
<evidence type="ECO:0000256" key="4">
    <source>
        <dbReference type="ARBA" id="ARBA00022989"/>
    </source>
</evidence>
<comment type="subcellular location">
    <subcellularLocation>
        <location evidence="1">Membrane</location>
        <topology evidence="1">Multi-pass membrane protein</topology>
    </subcellularLocation>
</comment>
<dbReference type="Proteomes" id="UP001320168">
    <property type="component" value="Unassembled WGS sequence"/>
</dbReference>
<keyword evidence="8" id="KW-1185">Reference proteome</keyword>
<accession>A0ABS9A2M0</accession>
<dbReference type="EMBL" id="JABFTX010000002">
    <property type="protein sequence ID" value="MCE8002991.1"/>
    <property type="molecule type" value="Genomic_DNA"/>
</dbReference>
<name>A0ABS9A2M0_9GAMM</name>
<dbReference type="RefSeq" id="WP_234269756.1">
    <property type="nucleotide sequence ID" value="NZ_JABFTX010000002.1"/>
</dbReference>
<gene>
    <name evidence="7" type="ORF">HOP53_09105</name>
</gene>
<dbReference type="PROSITE" id="PS01271">
    <property type="entry name" value="NA_SULFATE"/>
    <property type="match status" value="1"/>
</dbReference>
<keyword evidence="4 6" id="KW-1133">Transmembrane helix</keyword>
<dbReference type="PANTHER" id="PTHR10283:SF82">
    <property type="entry name" value="SOLUTE CARRIER FAMILY 13 MEMBER 2"/>
    <property type="match status" value="1"/>
</dbReference>
<evidence type="ECO:0000313" key="7">
    <source>
        <dbReference type="EMBL" id="MCE8002991.1"/>
    </source>
</evidence>
<evidence type="ECO:0000313" key="8">
    <source>
        <dbReference type="Proteomes" id="UP001320168"/>
    </source>
</evidence>
<keyword evidence="5 6" id="KW-0472">Membrane</keyword>
<dbReference type="InterPro" id="IPR001898">
    <property type="entry name" value="SLC13A/DASS"/>
</dbReference>
<proteinExistence type="predicted"/>
<dbReference type="PANTHER" id="PTHR10283">
    <property type="entry name" value="SOLUTE CARRIER FAMILY 13 MEMBER"/>
    <property type="match status" value="1"/>
</dbReference>
<organism evidence="7 8">
    <name type="scientific">Billgrantia ethanolica</name>
    <dbReference type="NCBI Taxonomy" id="2733486"/>
    <lineage>
        <taxon>Bacteria</taxon>
        <taxon>Pseudomonadati</taxon>
        <taxon>Pseudomonadota</taxon>
        <taxon>Gammaproteobacteria</taxon>
        <taxon>Oceanospirillales</taxon>
        <taxon>Halomonadaceae</taxon>
        <taxon>Billgrantia</taxon>
    </lineage>
</organism>
<feature type="transmembrane region" description="Helical" evidence="6">
    <location>
        <begin position="47"/>
        <end position="75"/>
    </location>
</feature>
<sequence length="76" mass="7924">MTQPAEEIPTDTPRPASCAFMLPVATPPNAVVFASGKLTVIDMMRAGAIISLVATLTILLFLHALAMPVLGFGWAG</sequence>
<reference evidence="7 8" key="1">
    <citation type="journal article" date="2021" name="Front. Microbiol.">
        <title>Aerobic Denitrification and Heterotrophic Sulfur Oxidation in the Genus Halomonas Revealed by Six Novel Species Characterizations and Genome-Based Analysis.</title>
        <authorList>
            <person name="Wang L."/>
            <person name="Shao Z."/>
        </authorList>
    </citation>
    <scope>NUCLEOTIDE SEQUENCE [LARGE SCALE GENOMIC DNA]</scope>
    <source>
        <strain evidence="7 8">MCCC 1A11081</strain>
    </source>
</reference>